<dbReference type="Gene3D" id="3.40.50.10170">
    <property type="match status" value="1"/>
</dbReference>
<dbReference type="RefSeq" id="WP_055268328.1">
    <property type="nucleotide sequence ID" value="NZ_CABIXQ010000032.1"/>
</dbReference>
<dbReference type="GO" id="GO:0008289">
    <property type="term" value="F:lipid binding"/>
    <property type="evidence" value="ECO:0007669"/>
    <property type="project" value="UniProtKB-KW"/>
</dbReference>
<dbReference type="SUPFAM" id="SSF82549">
    <property type="entry name" value="DAK1/DegV-like"/>
    <property type="match status" value="1"/>
</dbReference>
<organism evidence="3 4">
    <name type="scientific">Clostridium disporicum</name>
    <dbReference type="NCBI Taxonomy" id="84024"/>
    <lineage>
        <taxon>Bacteria</taxon>
        <taxon>Bacillati</taxon>
        <taxon>Bacillota</taxon>
        <taxon>Clostridia</taxon>
        <taxon>Eubacteriales</taxon>
        <taxon>Clostridiaceae</taxon>
        <taxon>Clostridium</taxon>
    </lineage>
</organism>
<dbReference type="PANTHER" id="PTHR33434">
    <property type="entry name" value="DEGV DOMAIN-CONTAINING PROTEIN DR_1986-RELATED"/>
    <property type="match status" value="1"/>
</dbReference>
<proteinExistence type="predicted"/>
<dbReference type="PANTHER" id="PTHR33434:SF3">
    <property type="entry name" value="DEGV DOMAIN-CONTAINING PROTEIN YITS"/>
    <property type="match status" value="1"/>
</dbReference>
<comment type="function">
    <text evidence="1">May bind long-chain fatty acids, such as palmitate, and may play a role in lipid transport or fatty acid metabolism.</text>
</comment>
<dbReference type="InterPro" id="IPR050270">
    <property type="entry name" value="DegV_domain_contain"/>
</dbReference>
<dbReference type="EMBL" id="CYZX01000032">
    <property type="protein sequence ID" value="CUP21375.1"/>
    <property type="molecule type" value="Genomic_DNA"/>
</dbReference>
<dbReference type="OrthoDB" id="9781230at2"/>
<reference evidence="3 4" key="1">
    <citation type="submission" date="2015-09" db="EMBL/GenBank/DDBJ databases">
        <authorList>
            <consortium name="Pathogen Informatics"/>
        </authorList>
    </citation>
    <scope>NUCLEOTIDE SEQUENCE [LARGE SCALE GENOMIC DNA]</scope>
    <source>
        <strain evidence="3 4">2789STDY5834856</strain>
    </source>
</reference>
<evidence type="ECO:0000313" key="4">
    <source>
        <dbReference type="Proteomes" id="UP000095594"/>
    </source>
</evidence>
<accession>A0A174LHP4</accession>
<protein>
    <submittedName>
        <fullName evidence="3">DegV family protein</fullName>
    </submittedName>
</protein>
<dbReference type="InterPro" id="IPR003797">
    <property type="entry name" value="DegV"/>
</dbReference>
<keyword evidence="2" id="KW-0446">Lipid-binding</keyword>
<evidence type="ECO:0000313" key="3">
    <source>
        <dbReference type="EMBL" id="CUP21375.1"/>
    </source>
</evidence>
<dbReference type="PROSITE" id="PS51482">
    <property type="entry name" value="DEGV"/>
    <property type="match status" value="1"/>
</dbReference>
<gene>
    <name evidence="3" type="ORF">ERS852471_03211</name>
</gene>
<dbReference type="Proteomes" id="UP000095594">
    <property type="component" value="Unassembled WGS sequence"/>
</dbReference>
<dbReference type="Gene3D" id="3.30.1180.10">
    <property type="match status" value="1"/>
</dbReference>
<dbReference type="NCBIfam" id="TIGR00762">
    <property type="entry name" value="DegV"/>
    <property type="match status" value="1"/>
</dbReference>
<sequence length="282" mass="31496">MQKIAIITDSGCDLSQETIKENNIHVLPFRIIYSDREFLDKVTISEEKVYEDLANGIIPTTSLPDLQYTENIIEKLKNEGYTHAVVVTVSSNLSGTFNSIQLLCEEHPELTYHFFDTKTLGFPVGAMALEVAKLIKEKASFKEIVDKLPSIKENVSAYVTFNTLEFLKRGGRIGKVAGTVGEILHLKPIISSDDEGQLYPFCKVRGRKKSISKLKEILNSYLNEGKCRVWVLNGAALEEARAFFEEIKNYHNISKISFETIGAAMGVHTGPGAIGLCIKKEY</sequence>
<name>A0A174LHP4_9CLOT</name>
<evidence type="ECO:0000256" key="2">
    <source>
        <dbReference type="ARBA" id="ARBA00023121"/>
    </source>
</evidence>
<evidence type="ECO:0000256" key="1">
    <source>
        <dbReference type="ARBA" id="ARBA00003238"/>
    </source>
</evidence>
<dbReference type="Pfam" id="PF02645">
    <property type="entry name" value="DegV"/>
    <property type="match status" value="1"/>
</dbReference>
<dbReference type="AlphaFoldDB" id="A0A174LHP4"/>
<dbReference type="InterPro" id="IPR043168">
    <property type="entry name" value="DegV_C"/>
</dbReference>